<dbReference type="AlphaFoldDB" id="A0A371Q1I4"/>
<keyword evidence="2" id="KW-1185">Reference proteome</keyword>
<sequence>MLGEGKGGSALGQADQWIVRAGAAAVSAPGLADALDGTRSDVASTAAPATAVMPTVPRFTGDIDLWFTTGREGGSEAFMAHTLTAPHDDRSMGT</sequence>
<dbReference type="EMBL" id="QUAC01000162">
    <property type="protein sequence ID" value="REK88544.1"/>
    <property type="molecule type" value="Genomic_DNA"/>
</dbReference>
<reference evidence="1 2" key="1">
    <citation type="submission" date="2018-08" db="EMBL/GenBank/DDBJ databases">
        <title>Streptomyces NEAU-D10 sp. nov., a novel Actinomycete isolated from soil.</title>
        <authorList>
            <person name="Jin L."/>
        </authorList>
    </citation>
    <scope>NUCLEOTIDE SEQUENCE [LARGE SCALE GENOMIC DNA]</scope>
    <source>
        <strain evidence="1 2">NEAU-D10</strain>
    </source>
</reference>
<protein>
    <submittedName>
        <fullName evidence="1">Uncharacterized protein</fullName>
    </submittedName>
</protein>
<organism evidence="1 2">
    <name type="scientific">Streptomyces inhibens</name>
    <dbReference type="NCBI Taxonomy" id="2293571"/>
    <lineage>
        <taxon>Bacteria</taxon>
        <taxon>Bacillati</taxon>
        <taxon>Actinomycetota</taxon>
        <taxon>Actinomycetes</taxon>
        <taxon>Kitasatosporales</taxon>
        <taxon>Streptomycetaceae</taxon>
        <taxon>Streptomyces</taxon>
    </lineage>
</organism>
<gene>
    <name evidence="1" type="ORF">DY245_20890</name>
</gene>
<evidence type="ECO:0000313" key="1">
    <source>
        <dbReference type="EMBL" id="REK88544.1"/>
    </source>
</evidence>
<accession>A0A371Q1I4</accession>
<dbReference type="Proteomes" id="UP000262477">
    <property type="component" value="Unassembled WGS sequence"/>
</dbReference>
<comment type="caution">
    <text evidence="1">The sequence shown here is derived from an EMBL/GenBank/DDBJ whole genome shotgun (WGS) entry which is preliminary data.</text>
</comment>
<name>A0A371Q1I4_STRIH</name>
<evidence type="ECO:0000313" key="2">
    <source>
        <dbReference type="Proteomes" id="UP000262477"/>
    </source>
</evidence>
<proteinExistence type="predicted"/>